<evidence type="ECO:0000259" key="8">
    <source>
        <dbReference type="PROSITE" id="PS51324"/>
    </source>
</evidence>
<dbReference type="InterPro" id="IPR017905">
    <property type="entry name" value="ERV/ALR_sulphydryl_oxidase"/>
</dbReference>
<evidence type="ECO:0000256" key="4">
    <source>
        <dbReference type="ARBA" id="ARBA00023002"/>
    </source>
</evidence>
<keyword evidence="7" id="KW-1133">Transmembrane helix</keyword>
<evidence type="ECO:0000256" key="7">
    <source>
        <dbReference type="RuleBase" id="RU371123"/>
    </source>
</evidence>
<evidence type="ECO:0000256" key="1">
    <source>
        <dbReference type="ARBA" id="ARBA00001974"/>
    </source>
</evidence>
<dbReference type="Pfam" id="PF04777">
    <property type="entry name" value="Evr1_Alr"/>
    <property type="match status" value="1"/>
</dbReference>
<keyword evidence="5" id="KW-1015">Disulfide bond</keyword>
<keyword evidence="7" id="KW-0472">Membrane</keyword>
<feature type="transmembrane region" description="Helical" evidence="7">
    <location>
        <begin position="129"/>
        <end position="149"/>
    </location>
</feature>
<comment type="cofactor">
    <cofactor evidence="1 7">
        <name>FAD</name>
        <dbReference type="ChEBI" id="CHEBI:57692"/>
    </cofactor>
</comment>
<accession>A0A9E8JZD6</accession>
<sequence>MNENNKFIYYPEIWGPHYWFFLNTVAMTYPNFPNKVTKKKYYDFIMNFPLFIPIPDIAKQFSEILDKYPVTPYLDSRESFIKWVVFIHNKINIMLNKNTINYNEFLNSYISLYKDPKIKNAKSKVERKYIIYFLVLLAFFILIMILYKFSSS</sequence>
<reference evidence="9" key="1">
    <citation type="submission" date="2022-11" db="EMBL/GenBank/DDBJ databases">
        <title>Genomics discovery of giant fungal viruses from subsurface oceanic crustal fluids.</title>
        <authorList>
            <person name="Bhattacharjee A.S."/>
            <person name="Schulz F."/>
            <person name="Woyke T."/>
            <person name="Orcutt B.N."/>
            <person name="Matinez Martinez J."/>
        </authorList>
    </citation>
    <scope>NUCLEOTIDE SEQUENCE</scope>
    <source>
        <strain evidence="9">VSAG8.JdFR</strain>
    </source>
</reference>
<feature type="domain" description="ERV/ALR sulfhydryl oxidase" evidence="8">
    <location>
        <begin position="2"/>
        <end position="109"/>
    </location>
</feature>
<evidence type="ECO:0000256" key="5">
    <source>
        <dbReference type="ARBA" id="ARBA00023157"/>
    </source>
</evidence>
<name>A0A9E8JZD6_9VIRU</name>
<evidence type="ECO:0000313" key="9">
    <source>
        <dbReference type="EMBL" id="UZT29233.1"/>
    </source>
</evidence>
<dbReference type="InterPro" id="IPR039799">
    <property type="entry name" value="ALR/ERV"/>
</dbReference>
<keyword evidence="3 7" id="KW-0274">FAD</keyword>
<keyword evidence="2 7" id="KW-0285">Flavoprotein</keyword>
<dbReference type="EC" id="1.8.3.2" evidence="7"/>
<dbReference type="PANTHER" id="PTHR12645:SF0">
    <property type="entry name" value="FAD-LINKED SULFHYDRYL OXIDASE ALR"/>
    <property type="match status" value="1"/>
</dbReference>
<dbReference type="GO" id="GO:0050660">
    <property type="term" value="F:flavin adenine dinucleotide binding"/>
    <property type="evidence" value="ECO:0007669"/>
    <property type="project" value="TreeGrafter"/>
</dbReference>
<dbReference type="SUPFAM" id="SSF69000">
    <property type="entry name" value="FAD-dependent thiol oxidase"/>
    <property type="match status" value="1"/>
</dbReference>
<organism evidence="9">
    <name type="scientific">Nucleocytoviricota sp</name>
    <dbReference type="NCBI Taxonomy" id="2809609"/>
    <lineage>
        <taxon>Viruses</taxon>
        <taxon>Varidnaviria</taxon>
        <taxon>Bamfordvirae</taxon>
        <taxon>Nucleocytoviricota</taxon>
    </lineage>
</organism>
<dbReference type="GO" id="GO:0016971">
    <property type="term" value="F:flavin-dependent sulfhydryl oxidase activity"/>
    <property type="evidence" value="ECO:0007669"/>
    <property type="project" value="InterPro"/>
</dbReference>
<protein>
    <recommendedName>
        <fullName evidence="7">Sulfhydryl oxidase</fullName>
        <ecNumber evidence="7">1.8.3.2</ecNumber>
    </recommendedName>
</protein>
<dbReference type="EMBL" id="OP765584">
    <property type="protein sequence ID" value="UZT29233.1"/>
    <property type="molecule type" value="Genomic_DNA"/>
</dbReference>
<evidence type="ECO:0000256" key="3">
    <source>
        <dbReference type="ARBA" id="ARBA00022827"/>
    </source>
</evidence>
<dbReference type="InterPro" id="IPR036774">
    <property type="entry name" value="ERV/ALR_sulphydryl_oxid_sf"/>
</dbReference>
<dbReference type="Gene3D" id="1.20.120.310">
    <property type="entry name" value="ERV/ALR sulfhydryl oxidase domain"/>
    <property type="match status" value="1"/>
</dbReference>
<evidence type="ECO:0000256" key="6">
    <source>
        <dbReference type="ARBA" id="ARBA00048864"/>
    </source>
</evidence>
<evidence type="ECO:0000256" key="2">
    <source>
        <dbReference type="ARBA" id="ARBA00022630"/>
    </source>
</evidence>
<keyword evidence="7" id="KW-0812">Transmembrane</keyword>
<dbReference type="PANTHER" id="PTHR12645">
    <property type="entry name" value="ALR/ERV"/>
    <property type="match status" value="1"/>
</dbReference>
<comment type="catalytic activity">
    <reaction evidence="6 7">
        <text>2 R'C(R)SH + O2 = R'C(R)S-S(R)CR' + H2O2</text>
        <dbReference type="Rhea" id="RHEA:17357"/>
        <dbReference type="ChEBI" id="CHEBI:15379"/>
        <dbReference type="ChEBI" id="CHEBI:16240"/>
        <dbReference type="ChEBI" id="CHEBI:16520"/>
        <dbReference type="ChEBI" id="CHEBI:17412"/>
        <dbReference type="EC" id="1.8.3.2"/>
    </reaction>
</comment>
<proteinExistence type="predicted"/>
<dbReference type="PROSITE" id="PS51324">
    <property type="entry name" value="ERV_ALR"/>
    <property type="match status" value="1"/>
</dbReference>
<keyword evidence="4 7" id="KW-0560">Oxidoreductase</keyword>